<dbReference type="KEGG" id="plyc:GXP70_02975"/>
<evidence type="ECO:0000313" key="1">
    <source>
        <dbReference type="EMBL" id="QHT59026.1"/>
    </source>
</evidence>
<protein>
    <submittedName>
        <fullName evidence="1">Uncharacterized protein</fullName>
    </submittedName>
</protein>
<proteinExistence type="predicted"/>
<sequence length="83" mass="9011">MEAENLLAAGELGFFAVPARINLNEMELTAPIEKYYHLTHGSRAEVRALSTASKGSHDIEGYRLNPRANDAQAASCMPAHRSA</sequence>
<organism evidence="1 2">
    <name type="scientific">Paenibacillus lycopersici</name>
    <dbReference type="NCBI Taxonomy" id="2704462"/>
    <lineage>
        <taxon>Bacteria</taxon>
        <taxon>Bacillati</taxon>
        <taxon>Bacillota</taxon>
        <taxon>Bacilli</taxon>
        <taxon>Bacillales</taxon>
        <taxon>Paenibacillaceae</taxon>
        <taxon>Paenibacillus</taxon>
    </lineage>
</organism>
<dbReference type="EMBL" id="CP048209">
    <property type="protein sequence ID" value="QHT59026.1"/>
    <property type="molecule type" value="Genomic_DNA"/>
</dbReference>
<evidence type="ECO:0000313" key="2">
    <source>
        <dbReference type="Proteomes" id="UP000476064"/>
    </source>
</evidence>
<reference evidence="1 2" key="1">
    <citation type="submission" date="2020-01" db="EMBL/GenBank/DDBJ databases">
        <title>Paenibacillus sp. nov., isolated from tomato rhizosphere.</title>
        <authorList>
            <person name="Weon H.-Y."/>
            <person name="Lee S.A."/>
        </authorList>
    </citation>
    <scope>NUCLEOTIDE SEQUENCE [LARGE SCALE GENOMIC DNA]</scope>
    <source>
        <strain evidence="1 2">12200R-189</strain>
    </source>
</reference>
<dbReference type="AlphaFoldDB" id="A0A6C0FPH6"/>
<accession>A0A6C0FPH6</accession>
<dbReference type="RefSeq" id="WP_162355094.1">
    <property type="nucleotide sequence ID" value="NZ_CP048209.1"/>
</dbReference>
<name>A0A6C0FPH6_9BACL</name>
<keyword evidence="2" id="KW-1185">Reference proteome</keyword>
<gene>
    <name evidence="1" type="ORF">GXP70_02975</name>
</gene>
<dbReference type="Proteomes" id="UP000476064">
    <property type="component" value="Chromosome"/>
</dbReference>